<organism evidence="11 12">
    <name type="scientific">Camellia sinensis var. sinensis</name>
    <name type="common">China tea</name>
    <dbReference type="NCBI Taxonomy" id="542762"/>
    <lineage>
        <taxon>Eukaryota</taxon>
        <taxon>Viridiplantae</taxon>
        <taxon>Streptophyta</taxon>
        <taxon>Embryophyta</taxon>
        <taxon>Tracheophyta</taxon>
        <taxon>Spermatophyta</taxon>
        <taxon>Magnoliopsida</taxon>
        <taxon>eudicotyledons</taxon>
        <taxon>Gunneridae</taxon>
        <taxon>Pentapetalae</taxon>
        <taxon>asterids</taxon>
        <taxon>Ericales</taxon>
        <taxon>Theaceae</taxon>
        <taxon>Camellia</taxon>
    </lineage>
</organism>
<keyword evidence="12" id="KW-1185">Reference proteome</keyword>
<dbReference type="PANTHER" id="PTHR48060">
    <property type="entry name" value="DNA DAMAGE-REPAIR/TOLERATION PROTEIN DRT100"/>
    <property type="match status" value="1"/>
</dbReference>
<gene>
    <name evidence="11" type="ORF">TEA_004840</name>
</gene>
<dbReference type="AlphaFoldDB" id="A0A4S4DVN9"/>
<dbReference type="Gene3D" id="3.80.10.10">
    <property type="entry name" value="Ribonuclease Inhibitor"/>
    <property type="match status" value="2"/>
</dbReference>
<evidence type="ECO:0000259" key="10">
    <source>
        <dbReference type="Pfam" id="PF23598"/>
    </source>
</evidence>
<dbReference type="SUPFAM" id="SSF52058">
    <property type="entry name" value="L domain-like"/>
    <property type="match status" value="1"/>
</dbReference>
<keyword evidence="3" id="KW-0812">Transmembrane</keyword>
<dbReference type="GO" id="GO:0006952">
    <property type="term" value="P:defense response"/>
    <property type="evidence" value="ECO:0007669"/>
    <property type="project" value="UniProtKB-ARBA"/>
</dbReference>
<keyword evidence="7" id="KW-0472">Membrane</keyword>
<sequence>MTFLANTLPNQFLSLQALLLCLIILALATFFDYGAFASSLTGKQVGKEGSEAMALFTWKASLHNESQTLLSSWVGSNHCSWVGIGCNKAGRVGHIDLHGYGLKGALSNLSFSSFPHLLTFQLFNNSLCGIIPSRIGSLWRLTYLILSLVDLELSGNNLTGSIPASIGNLGNLTTLYLYDNQLSGSIPQEIGMLRSLVELVLSMNNLTGSIPASIGNLVNLTTLYLHHNQLSGLIL</sequence>
<dbReference type="Pfam" id="PF23598">
    <property type="entry name" value="LRR_14"/>
    <property type="match status" value="1"/>
</dbReference>
<evidence type="ECO:0000256" key="3">
    <source>
        <dbReference type="ARBA" id="ARBA00022692"/>
    </source>
</evidence>
<evidence type="ECO:0000256" key="5">
    <source>
        <dbReference type="ARBA" id="ARBA00022737"/>
    </source>
</evidence>
<reference evidence="11 12" key="1">
    <citation type="journal article" date="2018" name="Proc. Natl. Acad. Sci. U.S.A.">
        <title>Draft genome sequence of Camellia sinensis var. sinensis provides insights into the evolution of the tea genome and tea quality.</title>
        <authorList>
            <person name="Wei C."/>
            <person name="Yang H."/>
            <person name="Wang S."/>
            <person name="Zhao J."/>
            <person name="Liu C."/>
            <person name="Gao L."/>
            <person name="Xia E."/>
            <person name="Lu Y."/>
            <person name="Tai Y."/>
            <person name="She G."/>
            <person name="Sun J."/>
            <person name="Cao H."/>
            <person name="Tong W."/>
            <person name="Gao Q."/>
            <person name="Li Y."/>
            <person name="Deng W."/>
            <person name="Jiang X."/>
            <person name="Wang W."/>
            <person name="Chen Q."/>
            <person name="Zhang S."/>
            <person name="Li H."/>
            <person name="Wu J."/>
            <person name="Wang P."/>
            <person name="Li P."/>
            <person name="Shi C."/>
            <person name="Zheng F."/>
            <person name="Jian J."/>
            <person name="Huang B."/>
            <person name="Shan D."/>
            <person name="Shi M."/>
            <person name="Fang C."/>
            <person name="Yue Y."/>
            <person name="Li F."/>
            <person name="Li D."/>
            <person name="Wei S."/>
            <person name="Han B."/>
            <person name="Jiang C."/>
            <person name="Yin Y."/>
            <person name="Xia T."/>
            <person name="Zhang Z."/>
            <person name="Bennetzen J.L."/>
            <person name="Zhao S."/>
            <person name="Wan X."/>
        </authorList>
    </citation>
    <scope>NUCLEOTIDE SEQUENCE [LARGE SCALE GENOMIC DNA]</scope>
    <source>
        <strain evidence="12">cv. Shuchazao</strain>
        <tissue evidence="11">Leaf</tissue>
    </source>
</reference>
<dbReference type="FunFam" id="3.80.10.10:FF:000400">
    <property type="entry name" value="Nuclear pore complex protein NUP107"/>
    <property type="match status" value="1"/>
</dbReference>
<dbReference type="InterPro" id="IPR053211">
    <property type="entry name" value="DNA_repair-toleration"/>
</dbReference>
<protein>
    <recommendedName>
        <fullName evidence="13">Leucine-rich repeat-containing N-terminal plant-type domain-containing protein</fullName>
    </recommendedName>
</protein>
<dbReference type="EMBL" id="SDRB02010023">
    <property type="protein sequence ID" value="THG07400.1"/>
    <property type="molecule type" value="Genomic_DNA"/>
</dbReference>
<accession>A0A4S4DVN9</accession>
<dbReference type="InterPro" id="IPR055414">
    <property type="entry name" value="LRR_R13L4/SHOC2-like"/>
</dbReference>
<name>A0A4S4DVN9_CAMSN</name>
<comment type="subcellular location">
    <subcellularLocation>
        <location evidence="1">Membrane</location>
        <topology evidence="1">Single-pass membrane protein</topology>
    </subcellularLocation>
</comment>
<dbReference type="GO" id="GO:0016020">
    <property type="term" value="C:membrane"/>
    <property type="evidence" value="ECO:0007669"/>
    <property type="project" value="UniProtKB-SubCell"/>
</dbReference>
<dbReference type="GO" id="GO:0009791">
    <property type="term" value="P:post-embryonic development"/>
    <property type="evidence" value="ECO:0007669"/>
    <property type="project" value="UniProtKB-ARBA"/>
</dbReference>
<dbReference type="InterPro" id="IPR032675">
    <property type="entry name" value="LRR_dom_sf"/>
</dbReference>
<keyword evidence="4" id="KW-0732">Signal</keyword>
<evidence type="ECO:0000256" key="8">
    <source>
        <dbReference type="ARBA" id="ARBA00023180"/>
    </source>
</evidence>
<feature type="domain" description="Disease resistance R13L4/SHOC-2-like LRR" evidence="10">
    <location>
        <begin position="109"/>
        <end position="227"/>
    </location>
</feature>
<proteinExistence type="predicted"/>
<dbReference type="InterPro" id="IPR013210">
    <property type="entry name" value="LRR_N_plant-typ"/>
</dbReference>
<dbReference type="Proteomes" id="UP000306102">
    <property type="component" value="Unassembled WGS sequence"/>
</dbReference>
<evidence type="ECO:0000256" key="1">
    <source>
        <dbReference type="ARBA" id="ARBA00004167"/>
    </source>
</evidence>
<evidence type="ECO:0000256" key="6">
    <source>
        <dbReference type="ARBA" id="ARBA00022989"/>
    </source>
</evidence>
<dbReference type="FunFam" id="3.80.10.10:FF:000453">
    <property type="entry name" value="Leucine-rich receptor-like protein kinase family protein"/>
    <property type="match status" value="1"/>
</dbReference>
<dbReference type="Pfam" id="PF08263">
    <property type="entry name" value="LRRNT_2"/>
    <property type="match status" value="1"/>
</dbReference>
<evidence type="ECO:0008006" key="13">
    <source>
        <dbReference type="Google" id="ProtNLM"/>
    </source>
</evidence>
<keyword evidence="2" id="KW-0433">Leucine-rich repeat</keyword>
<dbReference type="PANTHER" id="PTHR48060:SF24">
    <property type="entry name" value="NON-SPECIFIC SERINE_THREONINE PROTEIN KINASE"/>
    <property type="match status" value="1"/>
</dbReference>
<evidence type="ECO:0000313" key="11">
    <source>
        <dbReference type="EMBL" id="THG07400.1"/>
    </source>
</evidence>
<keyword evidence="5" id="KW-0677">Repeat</keyword>
<evidence type="ECO:0000313" key="12">
    <source>
        <dbReference type="Proteomes" id="UP000306102"/>
    </source>
</evidence>
<comment type="caution">
    <text evidence="11">The sequence shown here is derived from an EMBL/GenBank/DDBJ whole genome shotgun (WGS) entry which is preliminary data.</text>
</comment>
<keyword evidence="6" id="KW-1133">Transmembrane helix</keyword>
<keyword evidence="8" id="KW-0325">Glycoprotein</keyword>
<evidence type="ECO:0000259" key="9">
    <source>
        <dbReference type="Pfam" id="PF08263"/>
    </source>
</evidence>
<evidence type="ECO:0000256" key="7">
    <source>
        <dbReference type="ARBA" id="ARBA00023136"/>
    </source>
</evidence>
<dbReference type="GO" id="GO:0051707">
    <property type="term" value="P:response to other organism"/>
    <property type="evidence" value="ECO:0007669"/>
    <property type="project" value="UniProtKB-ARBA"/>
</dbReference>
<evidence type="ECO:0000256" key="2">
    <source>
        <dbReference type="ARBA" id="ARBA00022614"/>
    </source>
</evidence>
<feature type="domain" description="Leucine-rich repeat-containing N-terminal plant-type" evidence="9">
    <location>
        <begin position="50"/>
        <end position="87"/>
    </location>
</feature>
<evidence type="ECO:0000256" key="4">
    <source>
        <dbReference type="ARBA" id="ARBA00022729"/>
    </source>
</evidence>